<dbReference type="Proteomes" id="UP001281614">
    <property type="component" value="Unassembled WGS sequence"/>
</dbReference>
<protein>
    <submittedName>
        <fullName evidence="1">Uncharacterized protein</fullName>
    </submittedName>
</protein>
<proteinExistence type="predicted"/>
<keyword evidence="2" id="KW-1185">Reference proteome</keyword>
<dbReference type="AlphaFoldDB" id="A0AAD9YAF8"/>
<dbReference type="EMBL" id="VYYT01000267">
    <property type="protein sequence ID" value="KAK2751298.1"/>
    <property type="molecule type" value="Genomic_DNA"/>
</dbReference>
<evidence type="ECO:0000313" key="2">
    <source>
        <dbReference type="Proteomes" id="UP001281614"/>
    </source>
</evidence>
<evidence type="ECO:0000313" key="1">
    <source>
        <dbReference type="EMBL" id="KAK2751298.1"/>
    </source>
</evidence>
<gene>
    <name evidence="1" type="ORF">CKAH01_06484</name>
</gene>
<comment type="caution">
    <text evidence="1">The sequence shown here is derived from an EMBL/GenBank/DDBJ whole genome shotgun (WGS) entry which is preliminary data.</text>
</comment>
<name>A0AAD9YAF8_COLKA</name>
<accession>A0AAD9YAF8</accession>
<sequence length="114" mass="12889">MLHADGNVAEHRHIVARLRIEDIRVTRNEAEFLSICLTLNYRHAKTLQRRWPGKASCPISFSFSPPKDNLEVSQGCLHLIARLGLSETLSVPGWSITDGAMLHWQEQVRHPPGT</sequence>
<reference evidence="1" key="1">
    <citation type="submission" date="2023-02" db="EMBL/GenBank/DDBJ databases">
        <title>Colletotrichum kahawae CIFC_Que2 genome sequencing and assembly.</title>
        <authorList>
            <person name="Baroncelli R."/>
        </authorList>
    </citation>
    <scope>NUCLEOTIDE SEQUENCE</scope>
    <source>
        <strain evidence="1">CIFC_Que2</strain>
    </source>
</reference>
<organism evidence="1 2">
    <name type="scientific">Colletotrichum kahawae</name>
    <name type="common">Coffee berry disease fungus</name>
    <dbReference type="NCBI Taxonomy" id="34407"/>
    <lineage>
        <taxon>Eukaryota</taxon>
        <taxon>Fungi</taxon>
        <taxon>Dikarya</taxon>
        <taxon>Ascomycota</taxon>
        <taxon>Pezizomycotina</taxon>
        <taxon>Sordariomycetes</taxon>
        <taxon>Hypocreomycetidae</taxon>
        <taxon>Glomerellales</taxon>
        <taxon>Glomerellaceae</taxon>
        <taxon>Colletotrichum</taxon>
        <taxon>Colletotrichum gloeosporioides species complex</taxon>
    </lineage>
</organism>